<dbReference type="InterPro" id="IPR019826">
    <property type="entry name" value="Carboxylesterase_B_AS"/>
</dbReference>
<sequence length="2130" mass="241960">MERVITELSAGKVQGCKSALPDGSNYCFYKGIPYAKPPVGELRFRPPVSLDRFEEEVLDCSYERNSCYTYLHFPPTVSVSEDCLYANVYTPIDPTEVGRKSPLPVMVWIHGGGFVAGSGDAAVYGPRYIVQEGVIVVTFNYRLGSLGFLYLPEKDIYGNMGLKDQRLLLKWVHENIAKFGGDPDNVTIFGESAGGSSCHLQYLCETSRKYFHKAICQSGVALTVWTEQLNAVTKAHNLAKLLGCDGENSDQVYETLMRASPDDLIARSEECVTDQDRAVFRIFAFTPVVEPLESDDPFITKMYLDLLSDPNMTNIPLILGLTSNEAICFIENLSVDLFANDIKMFAPPQLAVPEDILSEIGEEVKRFYFGDRAVSNDNLPLLLDFVSDCMFVVPVCVASELHSRYQHSAEQYFYHFSFDGKSNFIKKMYQGNHQLDGAAHADELTYMFEGSFFTTEEMEIDSQEYKLRKAMCHMWTNFAKYGNPTPKDNQLGISWKPVEKIDPDQEMFNLRALDLNEQLKMVEHPFQKRIDFWKQLFNKYSGDYLQHIASFKFKQIPPNEVRDEWVRYKRHFEYLALANAITNKTRLKHIFLAKAGPDVQEVFSSIPGADHEAYQRFLFWSLKPQDKDESLDKFLLRSMELANKCNFGNTRQESAEISVIDKLIQLSPPDLREKLLHKDHLTLDEVTKIVNTHESIKFQAGRMFGANASHESVPSEINKIHSVQRDSGYECSRCGRRGHSGMDRICPARNKPCDLCRKIGHFARCCRTTRPAQKRKFENRLDDGETSRKRLKYEAVRHVDNLEEGNGEDSVPCFVFNVGDGDAFLWVSVGGVLIQMLIDSGCQKNIIDDVTWANMQEQGVKVENRRSNSDQNLRAYGKAFVPLVVKQVFEAVIRVENNEKRIEKVATFYVIEAGSQPLLGRITAKDLGVLVLGLPSTDAPEVFRLALEQKRPFPKLKGVLLTIPIDRTVTPVCQHARRPPLALLDKIEQELESLQASDIIEPVNEYSQWVSPLVTIVKDNGDFRLCVDMRRANLAIKREGHLMPTFDDFLPLLRNAKVFSRLDIKDAFHQLELHESCRDITTFITHKGMYRYKRLMFGISCAPEMFQKVLEQVLADCENVVSFIDDILIFGETEEEHDRALEKVMNALKSRNILLNHDKCVYKVKEVDFLGHHVSENGIKPTEDKMAVLKSFRAPHTAEELRSFLGWLLRLQAYTFVVRYRKGSENVADSLSRLPEFGEDHEFDGDNQFLVLPIMESAAIDISELEKASKDDLELLAVQDYVRFGKWSAEVKPFEPFHSELGLTGDILVRGTKLVVPRALRNRMLILAHEGHPGETVMKRRLRDRVWWPGMDREISKYVTACEGCRLVGLPNRPEPMQRRELPTKPWVDVALDFMGPLPTGENLMVIVDYFSRYKEVEILKQITAEETTTRLHKIFTRLGFPATITLDNARQFVSAKFETYCKDHGIRQNYSTPYWPQENGLVERQNRSLLKRLQISHALGRDWKNDLMDYLMMYYSTPHSITGKTPTEMINKVIKTVRERTINHARLVAFEVSLGMDMEDGKLDCGSPDASGHRQSVSSNGDATHGGDGQCDTRVIVQIKSGMLSGVIERLPDGANMYVFKGVPYAQAPVGELRFKPPQPLGQLPNEIQDCTQDGPGCYTVDNMSDNMSESCLYLNVYSPSLQRHQNETAKKLPVMVWIHGGGFVSGSAQSTMYNPKHLVQEGVIVVTVNYRLGPLGFLCLPSAGIYGNMGLKDQRMAFRWVSENIATFGGDPKNVTIFGQSAGGASVHLHYLSEKSRKYFHKVIAQSGTAFNQWVFQKNPEDRSRKLAYLLGCPSNADDALIYDTLMNASPKKLTELQYAVMSDRERNVLVNFPFTPVVEKPGSEDPIVMDDPLMLIRQQFAKQIPLIMGITNEEGAGLAGHVIANMEKYQSSMIDQLIPFALNIGSDQNKRDIYEEIKKIFFKDNDLSLETVPIMVQILGDNANKYAGYNSAVLHSRFQKSPLYFYIFSHISDLNKMRQLAETPENCPGAVHGDDLCYLFESSFFNTQSVESKAISHRRMMCQMWTNFAMSGNPSPEEIEWPQISVQDDDTSFVLSAIEISENLSIINNPFADRFDFWKHIFTKYGK</sequence>
<evidence type="ECO:0000256" key="5">
    <source>
        <dbReference type="ARBA" id="ARBA00023157"/>
    </source>
</evidence>
<evidence type="ECO:0000313" key="11">
    <source>
        <dbReference type="Proteomes" id="UP000069940"/>
    </source>
</evidence>
<comment type="similarity">
    <text evidence="1">Belongs to the type-B carboxylesterase/lipase family.</text>
</comment>
<evidence type="ECO:0000256" key="2">
    <source>
        <dbReference type="ARBA" id="ARBA00010515"/>
    </source>
</evidence>
<dbReference type="InterPro" id="IPR000477">
    <property type="entry name" value="RT_dom"/>
</dbReference>
<feature type="domain" description="Reverse transcriptase" evidence="8">
    <location>
        <begin position="997"/>
        <end position="1174"/>
    </location>
</feature>
<keyword evidence="4" id="KW-0378">Hydrolase</keyword>
<name>A0ABM1XUI6_AEDAL</name>
<dbReference type="PROSITE" id="PS50994">
    <property type="entry name" value="INTEGRASE"/>
    <property type="match status" value="1"/>
</dbReference>
<dbReference type="InterPro" id="IPR050309">
    <property type="entry name" value="Type-B_Carboxylest/Lipase"/>
</dbReference>
<dbReference type="SUPFAM" id="SSF56672">
    <property type="entry name" value="DNA/RNA polymerases"/>
    <property type="match status" value="1"/>
</dbReference>
<dbReference type="InterPro" id="IPR001584">
    <property type="entry name" value="Integrase_cat-core"/>
</dbReference>
<feature type="domain" description="Integrase catalytic" evidence="9">
    <location>
        <begin position="1382"/>
        <end position="1535"/>
    </location>
</feature>
<keyword evidence="5" id="KW-1015">Disulfide bond</keyword>
<dbReference type="Pfam" id="PF00078">
    <property type="entry name" value="RVT_1"/>
    <property type="match status" value="1"/>
</dbReference>
<keyword evidence="11" id="KW-1185">Reference proteome</keyword>
<evidence type="ECO:0000313" key="10">
    <source>
        <dbReference type="EnsemblMetazoa" id="AALFPA23_002990.P3128"/>
    </source>
</evidence>
<dbReference type="PROSITE" id="PS50878">
    <property type="entry name" value="RT_POL"/>
    <property type="match status" value="1"/>
</dbReference>
<feature type="compositionally biased region" description="Polar residues" evidence="7">
    <location>
        <begin position="1574"/>
        <end position="1583"/>
    </location>
</feature>
<dbReference type="EnsemblMetazoa" id="AALFPA23_002990.R3128">
    <property type="protein sequence ID" value="AALFPA23_002990.P3128"/>
    <property type="gene ID" value="AALFPA23_002990"/>
</dbReference>
<keyword evidence="6" id="KW-0325">Glycoprotein</keyword>
<evidence type="ECO:0000256" key="7">
    <source>
        <dbReference type="SAM" id="MobiDB-lite"/>
    </source>
</evidence>
<reference evidence="11" key="1">
    <citation type="journal article" date="2015" name="Proc. Natl. Acad. Sci. U.S.A.">
        <title>Genome sequence of the Asian Tiger mosquito, Aedes albopictus, reveals insights into its biology, genetics, and evolution.</title>
        <authorList>
            <person name="Chen X.G."/>
            <person name="Jiang X."/>
            <person name="Gu J."/>
            <person name="Xu M."/>
            <person name="Wu Y."/>
            <person name="Deng Y."/>
            <person name="Zhang C."/>
            <person name="Bonizzoni M."/>
            <person name="Dermauw W."/>
            <person name="Vontas J."/>
            <person name="Armbruster P."/>
            <person name="Huang X."/>
            <person name="Yang Y."/>
            <person name="Zhang H."/>
            <person name="He W."/>
            <person name="Peng H."/>
            <person name="Liu Y."/>
            <person name="Wu K."/>
            <person name="Chen J."/>
            <person name="Lirakis M."/>
            <person name="Topalis P."/>
            <person name="Van Leeuwen T."/>
            <person name="Hall A.B."/>
            <person name="Jiang X."/>
            <person name="Thorpe C."/>
            <person name="Mueller R.L."/>
            <person name="Sun C."/>
            <person name="Waterhouse R.M."/>
            <person name="Yan G."/>
            <person name="Tu Z.J."/>
            <person name="Fang X."/>
            <person name="James A.A."/>
        </authorList>
    </citation>
    <scope>NUCLEOTIDE SEQUENCE [LARGE SCALE GENOMIC DNA]</scope>
    <source>
        <strain evidence="11">Foshan</strain>
    </source>
</reference>
<dbReference type="CDD" id="cd00303">
    <property type="entry name" value="retropepsin_like"/>
    <property type="match status" value="1"/>
</dbReference>
<dbReference type="Gene3D" id="3.30.70.270">
    <property type="match status" value="1"/>
</dbReference>
<dbReference type="Pfam" id="PF00135">
    <property type="entry name" value="COesterase"/>
    <property type="match status" value="2"/>
</dbReference>
<dbReference type="SUPFAM" id="SSF53474">
    <property type="entry name" value="alpha/beta-Hydrolases"/>
    <property type="match status" value="2"/>
</dbReference>
<comment type="similarity">
    <text evidence="2">Belongs to the 'GDXG' lipolytic enzyme family.</text>
</comment>
<dbReference type="SUPFAM" id="SSF53098">
    <property type="entry name" value="Ribonuclease H-like"/>
    <property type="match status" value="1"/>
</dbReference>
<evidence type="ECO:0000256" key="6">
    <source>
        <dbReference type="ARBA" id="ARBA00023180"/>
    </source>
</evidence>
<accession>A0ABM1XUI6</accession>
<protein>
    <recommendedName>
        <fullName evidence="12">Acetylcholinesterase</fullName>
    </recommendedName>
</protein>
<keyword evidence="3" id="KW-0719">Serine esterase</keyword>
<dbReference type="Gene3D" id="3.30.420.10">
    <property type="entry name" value="Ribonuclease H-like superfamily/Ribonuclease H"/>
    <property type="match status" value="1"/>
</dbReference>
<evidence type="ECO:0000259" key="8">
    <source>
        <dbReference type="PROSITE" id="PS50878"/>
    </source>
</evidence>
<dbReference type="GeneID" id="109398012"/>
<dbReference type="Gene3D" id="3.10.10.10">
    <property type="entry name" value="HIV Type 1 Reverse Transcriptase, subunit A, domain 1"/>
    <property type="match status" value="1"/>
</dbReference>
<dbReference type="Proteomes" id="UP000069940">
    <property type="component" value="Unassembled WGS sequence"/>
</dbReference>
<dbReference type="InterPro" id="IPR041588">
    <property type="entry name" value="Integrase_H2C2"/>
</dbReference>
<dbReference type="Gene3D" id="1.10.340.70">
    <property type="match status" value="1"/>
</dbReference>
<dbReference type="InterPro" id="IPR043502">
    <property type="entry name" value="DNA/RNA_pol_sf"/>
</dbReference>
<dbReference type="RefSeq" id="XP_062704347.1">
    <property type="nucleotide sequence ID" value="XM_062848363.1"/>
</dbReference>
<dbReference type="InterPro" id="IPR012337">
    <property type="entry name" value="RNaseH-like_sf"/>
</dbReference>
<dbReference type="Pfam" id="PF00665">
    <property type="entry name" value="rve"/>
    <property type="match status" value="1"/>
</dbReference>
<proteinExistence type="inferred from homology"/>
<dbReference type="InterPro" id="IPR043128">
    <property type="entry name" value="Rev_trsase/Diguanyl_cyclase"/>
</dbReference>
<evidence type="ECO:0000256" key="3">
    <source>
        <dbReference type="ARBA" id="ARBA00022487"/>
    </source>
</evidence>
<dbReference type="PROSITE" id="PS01173">
    <property type="entry name" value="LIPASE_GDXG_HIS"/>
    <property type="match status" value="2"/>
</dbReference>
<feature type="region of interest" description="Disordered" evidence="7">
    <location>
        <begin position="1565"/>
        <end position="1590"/>
    </location>
</feature>
<dbReference type="InterPro" id="IPR036397">
    <property type="entry name" value="RNaseH_sf"/>
</dbReference>
<dbReference type="InterPro" id="IPR029058">
    <property type="entry name" value="AB_hydrolase_fold"/>
</dbReference>
<evidence type="ECO:0000259" key="9">
    <source>
        <dbReference type="PROSITE" id="PS50994"/>
    </source>
</evidence>
<dbReference type="CDD" id="cd01647">
    <property type="entry name" value="RT_LTR"/>
    <property type="match status" value="1"/>
</dbReference>
<organism evidence="10 11">
    <name type="scientific">Aedes albopictus</name>
    <name type="common">Asian tiger mosquito</name>
    <name type="synonym">Stegomyia albopicta</name>
    <dbReference type="NCBI Taxonomy" id="7160"/>
    <lineage>
        <taxon>Eukaryota</taxon>
        <taxon>Metazoa</taxon>
        <taxon>Ecdysozoa</taxon>
        <taxon>Arthropoda</taxon>
        <taxon>Hexapoda</taxon>
        <taxon>Insecta</taxon>
        <taxon>Pterygota</taxon>
        <taxon>Neoptera</taxon>
        <taxon>Endopterygota</taxon>
        <taxon>Diptera</taxon>
        <taxon>Nematocera</taxon>
        <taxon>Culicoidea</taxon>
        <taxon>Culicidae</taxon>
        <taxon>Culicinae</taxon>
        <taxon>Aedini</taxon>
        <taxon>Aedes</taxon>
        <taxon>Stegomyia</taxon>
    </lineage>
</organism>
<evidence type="ECO:0008006" key="12">
    <source>
        <dbReference type="Google" id="ProtNLM"/>
    </source>
</evidence>
<dbReference type="InterPro" id="IPR002018">
    <property type="entry name" value="CarbesteraseB"/>
</dbReference>
<dbReference type="Pfam" id="PF17921">
    <property type="entry name" value="Integrase_H2C2"/>
    <property type="match status" value="1"/>
</dbReference>
<dbReference type="PANTHER" id="PTHR11559">
    <property type="entry name" value="CARBOXYLESTERASE"/>
    <property type="match status" value="1"/>
</dbReference>
<dbReference type="Gene3D" id="4.10.60.10">
    <property type="entry name" value="Zinc finger, CCHC-type"/>
    <property type="match status" value="1"/>
</dbReference>
<reference evidence="10" key="2">
    <citation type="submission" date="2025-05" db="UniProtKB">
        <authorList>
            <consortium name="EnsemblMetazoa"/>
        </authorList>
    </citation>
    <scope>IDENTIFICATION</scope>
    <source>
        <strain evidence="10">Foshan</strain>
    </source>
</reference>
<dbReference type="Gene3D" id="3.40.50.1820">
    <property type="entry name" value="alpha/beta hydrolase"/>
    <property type="match status" value="2"/>
</dbReference>
<evidence type="ECO:0000256" key="1">
    <source>
        <dbReference type="ARBA" id="ARBA00005964"/>
    </source>
</evidence>
<evidence type="ECO:0000256" key="4">
    <source>
        <dbReference type="ARBA" id="ARBA00022801"/>
    </source>
</evidence>
<dbReference type="PROSITE" id="PS00122">
    <property type="entry name" value="CARBOXYLESTERASE_B_1"/>
    <property type="match status" value="2"/>
</dbReference>
<dbReference type="InterPro" id="IPR002168">
    <property type="entry name" value="Lipase_GDXG_HIS_AS"/>
</dbReference>